<organism evidence="1">
    <name type="scientific">marine metagenome</name>
    <dbReference type="NCBI Taxonomy" id="408172"/>
    <lineage>
        <taxon>unclassified sequences</taxon>
        <taxon>metagenomes</taxon>
        <taxon>ecological metagenomes</taxon>
    </lineage>
</organism>
<dbReference type="PROSITE" id="PS51257">
    <property type="entry name" value="PROKAR_LIPOPROTEIN"/>
    <property type="match status" value="1"/>
</dbReference>
<dbReference type="EMBL" id="UINC01093707">
    <property type="protein sequence ID" value="SVC48349.1"/>
    <property type="molecule type" value="Genomic_DNA"/>
</dbReference>
<evidence type="ECO:0000313" key="1">
    <source>
        <dbReference type="EMBL" id="SVC48349.1"/>
    </source>
</evidence>
<dbReference type="AlphaFoldDB" id="A0A382MHM8"/>
<gene>
    <name evidence="1" type="ORF">METZ01_LOCUS301203</name>
</gene>
<accession>A0A382MHM8</accession>
<reference evidence="1" key="1">
    <citation type="submission" date="2018-05" db="EMBL/GenBank/DDBJ databases">
        <authorList>
            <person name="Lanie J.A."/>
            <person name="Ng W.-L."/>
            <person name="Kazmierczak K.M."/>
            <person name="Andrzejewski T.M."/>
            <person name="Davidsen T.M."/>
            <person name="Wayne K.J."/>
            <person name="Tettelin H."/>
            <person name="Glass J.I."/>
            <person name="Rusch D."/>
            <person name="Podicherti R."/>
            <person name="Tsui H.-C.T."/>
            <person name="Winkler M.E."/>
        </authorList>
    </citation>
    <scope>NUCLEOTIDE SEQUENCE</scope>
</reference>
<proteinExistence type="predicted"/>
<feature type="non-terminal residue" evidence="1">
    <location>
        <position position="38"/>
    </location>
</feature>
<protein>
    <submittedName>
        <fullName evidence="1">Uncharacterized protein</fullName>
    </submittedName>
</protein>
<sequence>MNKFYRQLLVFLTLFSCSLNSAAGGAVATVDPIATDAA</sequence>
<name>A0A382MHM8_9ZZZZ</name>